<gene>
    <name evidence="1" type="ORF">SAMN04489764_2372</name>
</gene>
<dbReference type="GO" id="GO:0008168">
    <property type="term" value="F:methyltransferase activity"/>
    <property type="evidence" value="ECO:0007669"/>
    <property type="project" value="UniProtKB-KW"/>
</dbReference>
<organism evidence="1 2">
    <name type="scientific">Thermostaphylospora chromogena</name>
    <dbReference type="NCBI Taxonomy" id="35622"/>
    <lineage>
        <taxon>Bacteria</taxon>
        <taxon>Bacillati</taxon>
        <taxon>Actinomycetota</taxon>
        <taxon>Actinomycetes</taxon>
        <taxon>Streptosporangiales</taxon>
        <taxon>Thermomonosporaceae</taxon>
        <taxon>Thermostaphylospora</taxon>
    </lineage>
</organism>
<keyword evidence="2" id="KW-1185">Reference proteome</keyword>
<keyword evidence="1" id="KW-0808">Transferase</keyword>
<dbReference type="EMBL" id="FNKK01000002">
    <property type="protein sequence ID" value="SDQ85263.1"/>
    <property type="molecule type" value="Genomic_DNA"/>
</dbReference>
<name>A0A1H1E988_9ACTN</name>
<reference evidence="1 2" key="1">
    <citation type="submission" date="2016-10" db="EMBL/GenBank/DDBJ databases">
        <authorList>
            <person name="de Groot N.N."/>
        </authorList>
    </citation>
    <scope>NUCLEOTIDE SEQUENCE [LARGE SCALE GENOMIC DNA]</scope>
    <source>
        <strain evidence="1 2">DSM 43794</strain>
    </source>
</reference>
<evidence type="ECO:0000313" key="1">
    <source>
        <dbReference type="EMBL" id="SDQ85263.1"/>
    </source>
</evidence>
<accession>A0A1H1E988</accession>
<sequence length="297" mass="33818">MTAPSASPWTPDAVPGWFPETDMRLFEWLLGWQERTNVHGDLLELGAYLGRSAILIGRHRRAEERFTVCDLFEPLPAREDARDHPELSRAAFETNYLAFHPTLPEIVQGPSASIRDHVKPGSCRFVHIDASKVYEHVRADLEAARELVVPEGIVVVEGYRAEETPGVARAVWDAVATGGLRPVCLTPARFYGTWGDSAPIVERLADWLAERPDEWAYDRHLMDGRAFVRARLTTTTQRPTLPLPTASRSTPVAPAWTARKAPRKRRYFRRLVKMVTARPRRSLRAAVRRARRAWTWR</sequence>
<dbReference type="SUPFAM" id="SSF53335">
    <property type="entry name" value="S-adenosyl-L-methionine-dependent methyltransferases"/>
    <property type="match status" value="1"/>
</dbReference>
<keyword evidence="1" id="KW-0489">Methyltransferase</keyword>
<dbReference type="InterPro" id="IPR029063">
    <property type="entry name" value="SAM-dependent_MTases_sf"/>
</dbReference>
<dbReference type="Gene3D" id="3.40.50.150">
    <property type="entry name" value="Vaccinia Virus protein VP39"/>
    <property type="match status" value="1"/>
</dbReference>
<dbReference type="Proteomes" id="UP000217103">
    <property type="component" value="Unassembled WGS sequence"/>
</dbReference>
<dbReference type="GO" id="GO:0032259">
    <property type="term" value="P:methylation"/>
    <property type="evidence" value="ECO:0007669"/>
    <property type="project" value="UniProtKB-KW"/>
</dbReference>
<dbReference type="AlphaFoldDB" id="A0A1H1E988"/>
<dbReference type="RefSeq" id="WP_207549940.1">
    <property type="nucleotide sequence ID" value="NZ_FNKK01000002.1"/>
</dbReference>
<proteinExistence type="predicted"/>
<protein>
    <submittedName>
        <fullName evidence="1">Methyltransferase domain-containing protein</fullName>
    </submittedName>
</protein>
<dbReference type="STRING" id="35622.SAMN04489764_2372"/>
<dbReference type="Pfam" id="PF13578">
    <property type="entry name" value="Methyltransf_24"/>
    <property type="match status" value="1"/>
</dbReference>
<evidence type="ECO:0000313" key="2">
    <source>
        <dbReference type="Proteomes" id="UP000217103"/>
    </source>
</evidence>